<dbReference type="GO" id="GO:0016887">
    <property type="term" value="F:ATP hydrolysis activity"/>
    <property type="evidence" value="ECO:0007669"/>
    <property type="project" value="InterPro"/>
</dbReference>
<dbReference type="Pfam" id="PF01119">
    <property type="entry name" value="DNA_mis_repair"/>
    <property type="match status" value="1"/>
</dbReference>
<dbReference type="SUPFAM" id="SSF54211">
    <property type="entry name" value="Ribosomal protein S5 domain 2-like"/>
    <property type="match status" value="1"/>
</dbReference>
<dbReference type="Pfam" id="PF13589">
    <property type="entry name" value="HATPase_c_3"/>
    <property type="match status" value="1"/>
</dbReference>
<dbReference type="InterPro" id="IPR020568">
    <property type="entry name" value="Ribosomal_Su5_D2-typ_SF"/>
</dbReference>
<dbReference type="InterPro" id="IPR020667">
    <property type="entry name" value="DNA_mismatch_repair_MutL"/>
</dbReference>
<dbReference type="GO" id="GO:0140664">
    <property type="term" value="F:ATP-dependent DNA damage sensor activity"/>
    <property type="evidence" value="ECO:0007669"/>
    <property type="project" value="InterPro"/>
</dbReference>
<dbReference type="InterPro" id="IPR014721">
    <property type="entry name" value="Ribsml_uS5_D2-typ_fold_subgr"/>
</dbReference>
<keyword evidence="8" id="KW-0255">Endonuclease</keyword>
<evidence type="ECO:0000259" key="6">
    <source>
        <dbReference type="SMART" id="SM00853"/>
    </source>
</evidence>
<evidence type="ECO:0000259" key="7">
    <source>
        <dbReference type="SMART" id="SM01340"/>
    </source>
</evidence>
<dbReference type="GO" id="GO:0006298">
    <property type="term" value="P:mismatch repair"/>
    <property type="evidence" value="ECO:0007669"/>
    <property type="project" value="UniProtKB-UniRule"/>
</dbReference>
<dbReference type="CDD" id="cd16926">
    <property type="entry name" value="HATPase_MutL-MLH-PMS-like"/>
    <property type="match status" value="1"/>
</dbReference>
<feature type="domain" description="DNA mismatch repair protein S5" evidence="7">
    <location>
        <begin position="208"/>
        <end position="326"/>
    </location>
</feature>
<comment type="function">
    <text evidence="5">This protein is involved in the repair of mismatches in DNA. It is required for dam-dependent methyl-directed DNA mismatch repair. May act as a 'molecular matchmaker', a protein that promotes the formation of a stable complex between two or more DNA-binding proteins in an ATP-dependent manner without itself being part of a final effector complex.</text>
</comment>
<dbReference type="PANTHER" id="PTHR10073">
    <property type="entry name" value="DNA MISMATCH REPAIR PROTEIN MLH, PMS, MUTL"/>
    <property type="match status" value="1"/>
</dbReference>
<dbReference type="InterPro" id="IPR042120">
    <property type="entry name" value="MutL_C_dimsub"/>
</dbReference>
<evidence type="ECO:0000313" key="9">
    <source>
        <dbReference type="Proteomes" id="UP000297609"/>
    </source>
</evidence>
<dbReference type="GO" id="GO:0005524">
    <property type="term" value="F:ATP binding"/>
    <property type="evidence" value="ECO:0007669"/>
    <property type="project" value="InterPro"/>
</dbReference>
<keyword evidence="4 5" id="KW-0234">DNA repair</keyword>
<dbReference type="PROSITE" id="PS00058">
    <property type="entry name" value="DNA_MISMATCH_REPAIR_1"/>
    <property type="match status" value="1"/>
</dbReference>
<sequence length="611" mass="68823">MGIIHSLSPDLINQIAAGEVIESTHSILKELIENSIDAGATKIEIATEAAGLGRILISDNGHGIAKEDLPLAIKRYATSKIQTFHDLEHLFTFGFRGEALASIASVSRLTIESGTEGNRTASRVVVEEGRIVSEEEIPFFQGTKIEIKDLFYNTPVRRKFLKTESGEEKKNRTRVQTMALGEPNISFRYLQNGKEVFHVQAEEPLERVLSIYGENLRDHLLPIHSSRNGMTLRGFISHPDFYKSSRTGQFFFVNNRSVELKFSAQILKRCYGELLPSGAFPYAFLFFDLPREFVDVNVHPQKKEVRFLSEETITGMLFQGITEVLRSSTPVEFLEMRRRLSMPIPYDNTGNKSQFGGSDTSFGGGLGFGFGNSFEGGNRQLEGSPLLGPSHIEERPGFSLDGVGPGANLHLLGENPTKHHLFVPKKHFGVIFETFILAEAEDGLYIIDQHTAHERIRYEEVLRDLKSKAYKSQSLLTPIRLELTKEEAEEMIAEANRFRELGITLEPFSGGTILIREVPSYIDPGKETETILDLWERFKSKDPEERELYDEMAKCVACRSAIKKGDQVSDPIIGELLQRLSFCENPSLCPHGRPTLIKLTRKDLETMFHRI</sequence>
<dbReference type="GO" id="GO:0030983">
    <property type="term" value="F:mismatched DNA binding"/>
    <property type="evidence" value="ECO:0007669"/>
    <property type="project" value="InterPro"/>
</dbReference>
<dbReference type="EMBL" id="RQGG01000051">
    <property type="protein sequence ID" value="TGL46751.1"/>
    <property type="molecule type" value="Genomic_DNA"/>
</dbReference>
<dbReference type="OrthoDB" id="9763467at2"/>
<protein>
    <recommendedName>
        <fullName evidence="2 5">DNA mismatch repair protein MutL</fullName>
    </recommendedName>
</protein>
<dbReference type="InterPro" id="IPR013507">
    <property type="entry name" value="DNA_mismatch_S5_2-like"/>
</dbReference>
<dbReference type="SMART" id="SM01340">
    <property type="entry name" value="DNA_mis_repair"/>
    <property type="match status" value="1"/>
</dbReference>
<dbReference type="InterPro" id="IPR038973">
    <property type="entry name" value="MutL/Mlh/Pms-like"/>
</dbReference>
<dbReference type="InterPro" id="IPR037198">
    <property type="entry name" value="MutL_C_sf"/>
</dbReference>
<evidence type="ECO:0000256" key="2">
    <source>
        <dbReference type="ARBA" id="ARBA00021975"/>
    </source>
</evidence>
<dbReference type="Gene3D" id="3.30.1540.20">
    <property type="entry name" value="MutL, C-terminal domain, dimerisation subdomain"/>
    <property type="match status" value="1"/>
</dbReference>
<dbReference type="GO" id="GO:0004519">
    <property type="term" value="F:endonuclease activity"/>
    <property type="evidence" value="ECO:0007669"/>
    <property type="project" value="UniProtKB-KW"/>
</dbReference>
<keyword evidence="8" id="KW-0540">Nuclease</keyword>
<evidence type="ECO:0000256" key="5">
    <source>
        <dbReference type="HAMAP-Rule" id="MF_00149"/>
    </source>
</evidence>
<reference evidence="8" key="1">
    <citation type="journal article" date="2019" name="PLoS Negl. Trop. Dis.">
        <title>Revisiting the worldwide diversity of Leptospira species in the environment.</title>
        <authorList>
            <person name="Vincent A.T."/>
            <person name="Schiettekatte O."/>
            <person name="Bourhy P."/>
            <person name="Veyrier F.J."/>
            <person name="Picardeau M."/>
        </authorList>
    </citation>
    <scope>NUCLEOTIDE SEQUENCE [LARGE SCALE GENOMIC DNA]</scope>
    <source>
        <strain evidence="8">201702454</strain>
    </source>
</reference>
<dbReference type="SMART" id="SM00853">
    <property type="entry name" value="MutL_C"/>
    <property type="match status" value="1"/>
</dbReference>
<gene>
    <name evidence="5 8" type="primary">mutL</name>
    <name evidence="8" type="ORF">EHQ59_17085</name>
</gene>
<comment type="caution">
    <text evidence="8">The sequence shown here is derived from an EMBL/GenBank/DDBJ whole genome shotgun (WGS) entry which is preliminary data.</text>
</comment>
<evidence type="ECO:0000256" key="4">
    <source>
        <dbReference type="ARBA" id="ARBA00023204"/>
    </source>
</evidence>
<dbReference type="Gene3D" id="3.30.1370.100">
    <property type="entry name" value="MutL, C-terminal domain, regulatory subdomain"/>
    <property type="match status" value="1"/>
</dbReference>
<name>A0A4R9JMX0_9LEPT</name>
<evidence type="ECO:0000256" key="1">
    <source>
        <dbReference type="ARBA" id="ARBA00006082"/>
    </source>
</evidence>
<dbReference type="InterPro" id="IPR014762">
    <property type="entry name" value="DNA_mismatch_repair_CS"/>
</dbReference>
<keyword evidence="8" id="KW-0378">Hydrolase</keyword>
<comment type="similarity">
    <text evidence="1 5">Belongs to the DNA mismatch repair MutL/HexB family.</text>
</comment>
<dbReference type="Pfam" id="PF08676">
    <property type="entry name" value="MutL_C"/>
    <property type="match status" value="1"/>
</dbReference>
<evidence type="ECO:0000256" key="3">
    <source>
        <dbReference type="ARBA" id="ARBA00022763"/>
    </source>
</evidence>
<dbReference type="AlphaFoldDB" id="A0A4R9JMX0"/>
<dbReference type="NCBIfam" id="TIGR00585">
    <property type="entry name" value="mutl"/>
    <property type="match status" value="1"/>
</dbReference>
<dbReference type="FunFam" id="3.30.565.10:FF:000003">
    <property type="entry name" value="DNA mismatch repair endonuclease MutL"/>
    <property type="match status" value="1"/>
</dbReference>
<dbReference type="HAMAP" id="MF_00149">
    <property type="entry name" value="DNA_mis_repair"/>
    <property type="match status" value="1"/>
</dbReference>
<dbReference type="InterPro" id="IPR014790">
    <property type="entry name" value="MutL_C"/>
</dbReference>
<dbReference type="Gene3D" id="3.30.565.10">
    <property type="entry name" value="Histidine kinase-like ATPase, C-terminal domain"/>
    <property type="match status" value="1"/>
</dbReference>
<feature type="domain" description="MutL C-terminal dimerisation" evidence="6">
    <location>
        <begin position="427"/>
        <end position="568"/>
    </location>
</feature>
<proteinExistence type="inferred from homology"/>
<dbReference type="GO" id="GO:0032300">
    <property type="term" value="C:mismatch repair complex"/>
    <property type="evidence" value="ECO:0007669"/>
    <property type="project" value="InterPro"/>
</dbReference>
<dbReference type="InterPro" id="IPR042121">
    <property type="entry name" value="MutL_C_regsub"/>
</dbReference>
<dbReference type="CDD" id="cd00782">
    <property type="entry name" value="MutL_Trans"/>
    <property type="match status" value="1"/>
</dbReference>
<dbReference type="RefSeq" id="WP_135621147.1">
    <property type="nucleotide sequence ID" value="NZ_RQGG01000051.1"/>
</dbReference>
<accession>A0A4R9JMX0</accession>
<dbReference type="InterPro" id="IPR036890">
    <property type="entry name" value="HATPase_C_sf"/>
</dbReference>
<keyword evidence="3 5" id="KW-0227">DNA damage</keyword>
<keyword evidence="9" id="KW-1185">Reference proteome</keyword>
<evidence type="ECO:0000313" key="8">
    <source>
        <dbReference type="EMBL" id="TGL46751.1"/>
    </source>
</evidence>
<dbReference type="Proteomes" id="UP000297609">
    <property type="component" value="Unassembled WGS sequence"/>
</dbReference>
<dbReference type="InterPro" id="IPR002099">
    <property type="entry name" value="MutL/Mlh/PMS"/>
</dbReference>
<dbReference type="SUPFAM" id="SSF118116">
    <property type="entry name" value="DNA mismatch repair protein MutL"/>
    <property type="match status" value="1"/>
</dbReference>
<dbReference type="Gene3D" id="3.30.230.10">
    <property type="match status" value="1"/>
</dbReference>
<organism evidence="8 9">
    <name type="scientific">Leptospira kemamanensis</name>
    <dbReference type="NCBI Taxonomy" id="2484942"/>
    <lineage>
        <taxon>Bacteria</taxon>
        <taxon>Pseudomonadati</taxon>
        <taxon>Spirochaetota</taxon>
        <taxon>Spirochaetia</taxon>
        <taxon>Leptospirales</taxon>
        <taxon>Leptospiraceae</taxon>
        <taxon>Leptospira</taxon>
    </lineage>
</organism>
<dbReference type="SUPFAM" id="SSF55874">
    <property type="entry name" value="ATPase domain of HSP90 chaperone/DNA topoisomerase II/histidine kinase"/>
    <property type="match status" value="1"/>
</dbReference>
<dbReference type="PANTHER" id="PTHR10073:SF12">
    <property type="entry name" value="DNA MISMATCH REPAIR PROTEIN MLH1"/>
    <property type="match status" value="1"/>
</dbReference>